<reference evidence="1 2" key="1">
    <citation type="journal article" date="2019" name="Int. J. Syst. Evol. Microbiol.">
        <title>The Global Catalogue of Microorganisms (GCM) 10K type strain sequencing project: providing services to taxonomists for standard genome sequencing and annotation.</title>
        <authorList>
            <consortium name="The Broad Institute Genomics Platform"/>
            <consortium name="The Broad Institute Genome Sequencing Center for Infectious Disease"/>
            <person name="Wu L."/>
            <person name="Ma J."/>
        </authorList>
    </citation>
    <scope>NUCLEOTIDE SEQUENCE [LARGE SCALE GENOMIC DNA]</scope>
    <source>
        <strain evidence="1 2">JCM 13249</strain>
    </source>
</reference>
<dbReference type="RefSeq" id="WP_344081217.1">
    <property type="nucleotide sequence ID" value="NZ_BAAALS010000012.1"/>
</dbReference>
<protein>
    <submittedName>
        <fullName evidence="1">Uncharacterized protein</fullName>
    </submittedName>
</protein>
<organism evidence="1 2">
    <name type="scientific">Luedemannella helvata</name>
    <dbReference type="NCBI Taxonomy" id="349315"/>
    <lineage>
        <taxon>Bacteria</taxon>
        <taxon>Bacillati</taxon>
        <taxon>Actinomycetota</taxon>
        <taxon>Actinomycetes</taxon>
        <taxon>Micromonosporales</taxon>
        <taxon>Micromonosporaceae</taxon>
        <taxon>Luedemannella</taxon>
    </lineage>
</organism>
<comment type="caution">
    <text evidence="1">The sequence shown here is derived from an EMBL/GenBank/DDBJ whole genome shotgun (WGS) entry which is preliminary data.</text>
</comment>
<dbReference type="Proteomes" id="UP001500655">
    <property type="component" value="Unassembled WGS sequence"/>
</dbReference>
<evidence type="ECO:0000313" key="1">
    <source>
        <dbReference type="EMBL" id="GAA1754975.1"/>
    </source>
</evidence>
<sequence>MWDFGAAPVSTAGTVPGLGSFPDGDPEAIRAVADQLRRIAGLLAGAPKPAVASWSSPEATRVRGRLSAAVGVAGRGADEIRGCAAALDHAADELAADQRDWRLAKRRLDEARRLAETQGADR</sequence>
<accession>A0ABN2KFP1</accession>
<dbReference type="EMBL" id="BAAALS010000012">
    <property type="protein sequence ID" value="GAA1754975.1"/>
    <property type="molecule type" value="Genomic_DNA"/>
</dbReference>
<gene>
    <name evidence="1" type="ORF">GCM10009681_27640</name>
</gene>
<name>A0ABN2KFP1_9ACTN</name>
<evidence type="ECO:0000313" key="2">
    <source>
        <dbReference type="Proteomes" id="UP001500655"/>
    </source>
</evidence>
<keyword evidence="2" id="KW-1185">Reference proteome</keyword>
<proteinExistence type="predicted"/>